<keyword evidence="1 3" id="KW-0547">Nucleotide-binding</keyword>
<dbReference type="GO" id="GO:0007166">
    <property type="term" value="P:cell surface receptor signaling pathway"/>
    <property type="evidence" value="ECO:0007669"/>
    <property type="project" value="InterPro"/>
</dbReference>
<evidence type="ECO:0000313" key="5">
    <source>
        <dbReference type="EMBL" id="EEF42061.1"/>
    </source>
</evidence>
<keyword evidence="6" id="KW-1185">Reference proteome</keyword>
<dbReference type="PROSITE" id="PS50011">
    <property type="entry name" value="PROTEIN_KINASE_DOM"/>
    <property type="match status" value="1"/>
</dbReference>
<proteinExistence type="predicted"/>
<evidence type="ECO:0000313" key="6">
    <source>
        <dbReference type="Proteomes" id="UP000008311"/>
    </source>
</evidence>
<dbReference type="GO" id="GO:0005524">
    <property type="term" value="F:ATP binding"/>
    <property type="evidence" value="ECO:0007669"/>
    <property type="project" value="UniProtKB-UniRule"/>
</dbReference>
<dbReference type="PANTHER" id="PTHR27005:SF511">
    <property type="entry name" value="WALL-ASSOCIATED RECEPTOR KINASE 1-RELATED"/>
    <property type="match status" value="1"/>
</dbReference>
<dbReference type="PROSITE" id="PS00107">
    <property type="entry name" value="PROTEIN_KINASE_ATP"/>
    <property type="match status" value="1"/>
</dbReference>
<dbReference type="Gene3D" id="1.10.510.10">
    <property type="entry name" value="Transferase(Phosphotransferase) domain 1"/>
    <property type="match status" value="2"/>
</dbReference>
<dbReference type="EMBL" id="EQ973853">
    <property type="protein sequence ID" value="EEF42061.1"/>
    <property type="molecule type" value="Genomic_DNA"/>
</dbReference>
<dbReference type="GO" id="GO:0004672">
    <property type="term" value="F:protein kinase activity"/>
    <property type="evidence" value="ECO:0007669"/>
    <property type="project" value="InterPro"/>
</dbReference>
<feature type="domain" description="Protein kinase" evidence="4">
    <location>
        <begin position="1"/>
        <end position="286"/>
    </location>
</feature>
<keyword evidence="2 3" id="KW-0067">ATP-binding</keyword>
<dbReference type="InterPro" id="IPR045274">
    <property type="entry name" value="WAK-like"/>
</dbReference>
<evidence type="ECO:0000259" key="4">
    <source>
        <dbReference type="PROSITE" id="PS50011"/>
    </source>
</evidence>
<dbReference type="InterPro" id="IPR001245">
    <property type="entry name" value="Ser-Thr/Tyr_kinase_cat_dom"/>
</dbReference>
<protein>
    <recommendedName>
        <fullName evidence="4">Protein kinase domain-containing protein</fullName>
    </recommendedName>
</protein>
<dbReference type="SUPFAM" id="SSF56112">
    <property type="entry name" value="Protein kinase-like (PK-like)"/>
    <property type="match status" value="1"/>
</dbReference>
<dbReference type="InParanoid" id="B9S2Q6"/>
<name>B9S2Q6_RICCO</name>
<dbReference type="InterPro" id="IPR011009">
    <property type="entry name" value="Kinase-like_dom_sf"/>
</dbReference>
<evidence type="ECO:0000256" key="3">
    <source>
        <dbReference type="PROSITE-ProRule" id="PRU10141"/>
    </source>
</evidence>
<dbReference type="PANTHER" id="PTHR27005">
    <property type="entry name" value="WALL-ASSOCIATED RECEPTOR KINASE-LIKE 21"/>
    <property type="match status" value="1"/>
</dbReference>
<dbReference type="STRING" id="3988.B9S2Q6"/>
<gene>
    <name evidence="5" type="ORF">RCOM_0560190</name>
</gene>
<evidence type="ECO:0000256" key="2">
    <source>
        <dbReference type="ARBA" id="ARBA00022840"/>
    </source>
</evidence>
<dbReference type="AlphaFoldDB" id="B9S2Q6"/>
<dbReference type="Pfam" id="PF07714">
    <property type="entry name" value="PK_Tyr_Ser-Thr"/>
    <property type="match status" value="1"/>
</dbReference>
<reference evidence="6" key="1">
    <citation type="journal article" date="2010" name="Nat. Biotechnol.">
        <title>Draft genome sequence of the oilseed species Ricinus communis.</title>
        <authorList>
            <person name="Chan A.P."/>
            <person name="Crabtree J."/>
            <person name="Zhao Q."/>
            <person name="Lorenzi H."/>
            <person name="Orvis J."/>
            <person name="Puiu D."/>
            <person name="Melake-Berhan A."/>
            <person name="Jones K.M."/>
            <person name="Redman J."/>
            <person name="Chen G."/>
            <person name="Cahoon E.B."/>
            <person name="Gedil M."/>
            <person name="Stanke M."/>
            <person name="Haas B.J."/>
            <person name="Wortman J.R."/>
            <person name="Fraser-Liggett C.M."/>
            <person name="Ravel J."/>
            <person name="Rabinowicz P.D."/>
        </authorList>
    </citation>
    <scope>NUCLEOTIDE SEQUENCE [LARGE SCALE GENOMIC DNA]</scope>
    <source>
        <strain evidence="6">cv. Hale</strain>
    </source>
</reference>
<feature type="binding site" evidence="3">
    <location>
        <position position="114"/>
    </location>
    <ligand>
        <name>ATP</name>
        <dbReference type="ChEBI" id="CHEBI:30616"/>
    </ligand>
</feature>
<dbReference type="eggNOG" id="ENOG502QQPF">
    <property type="taxonomic scope" value="Eukaryota"/>
</dbReference>
<accession>B9S2Q6</accession>
<sequence>MRNLKKFPVVLDWAVGNETCNDAKRTPETFACKANNSICYDSDNGPGHRCNFSDGYKGNPYLADECKVEAAKIFAEKELRKATNTFSKSLVIGKGGYGVVYKGVLSDNRVVAIKRSKAIDGTQIEQFVNEIIHRDVESANTHLDEEFTAKVSDFGVSRLVSFDQEQVSTLVQGTLGYMDPEYFHSGILTEKSDIYSFGVVLIELLTGKKAICSECKEKSLALCFISSLKEDCLFENLEDRMEGEGNAEQIERVAELARSCLRIETKQILKELEILRQFGKQMHLKLGNNSEEYFMWYVLFLLE</sequence>
<dbReference type="Proteomes" id="UP000008311">
    <property type="component" value="Unassembled WGS sequence"/>
</dbReference>
<dbReference type="InterPro" id="IPR017441">
    <property type="entry name" value="Protein_kinase_ATP_BS"/>
</dbReference>
<organism evidence="5 6">
    <name type="scientific">Ricinus communis</name>
    <name type="common">Castor bean</name>
    <dbReference type="NCBI Taxonomy" id="3988"/>
    <lineage>
        <taxon>Eukaryota</taxon>
        <taxon>Viridiplantae</taxon>
        <taxon>Streptophyta</taxon>
        <taxon>Embryophyta</taxon>
        <taxon>Tracheophyta</taxon>
        <taxon>Spermatophyta</taxon>
        <taxon>Magnoliopsida</taxon>
        <taxon>eudicotyledons</taxon>
        <taxon>Gunneridae</taxon>
        <taxon>Pentapetalae</taxon>
        <taxon>rosids</taxon>
        <taxon>fabids</taxon>
        <taxon>Malpighiales</taxon>
        <taxon>Euphorbiaceae</taxon>
        <taxon>Acalyphoideae</taxon>
        <taxon>Acalypheae</taxon>
        <taxon>Ricinus</taxon>
    </lineage>
</organism>
<dbReference type="InterPro" id="IPR000719">
    <property type="entry name" value="Prot_kinase_dom"/>
</dbReference>
<evidence type="ECO:0000256" key="1">
    <source>
        <dbReference type="ARBA" id="ARBA00022741"/>
    </source>
</evidence>